<evidence type="ECO:0000256" key="8">
    <source>
        <dbReference type="SAM" id="Phobius"/>
    </source>
</evidence>
<sequence length="384" mass="43034">MVLLFTTVDPWLDKSGILVGGLDAHIYRDGAERVVRGEPLYTTPTLRGLLYTYTPFSALAFLPAALVPWTYLSPLWLALNMIVLFTAIMLCWKILGYRADRWLAGSSVLLALTCVFLEPVRTTLYYGQINLMLMVLVLWDFSRGEGSRLRGVGTGLAAGIKLVPGYFIVQYLVLRQWRTAVTAALTFAATIAVAWAILPSDSRQYWLSTFLRSDRIAPDTHPSNQSLRGTLAHLSEGTAPIWLWVLVAGTVAAVSLLVVAALERRGDRLLAIALAGLTACAVSPFSWSHHWVWFVPLLVHLVHLAQSRPRWWVAFAALYLATAAWPYKWDENWVSIGLFLYPPWWTIAPVLMNEFILIYTVVLAAAAWAARDTLFRSTRRRSLT</sequence>
<evidence type="ECO:0000256" key="1">
    <source>
        <dbReference type="ARBA" id="ARBA00004651"/>
    </source>
</evidence>
<dbReference type="InterPro" id="IPR018584">
    <property type="entry name" value="GT87"/>
</dbReference>
<dbReference type="GO" id="GO:0005886">
    <property type="term" value="C:plasma membrane"/>
    <property type="evidence" value="ECO:0007669"/>
    <property type="project" value="UniProtKB-SubCell"/>
</dbReference>
<keyword evidence="5 8" id="KW-1133">Transmembrane helix</keyword>
<evidence type="ECO:0000256" key="3">
    <source>
        <dbReference type="ARBA" id="ARBA00022679"/>
    </source>
</evidence>
<feature type="transmembrane region" description="Helical" evidence="8">
    <location>
        <begin position="241"/>
        <end position="262"/>
    </location>
</feature>
<evidence type="ECO:0000313" key="9">
    <source>
        <dbReference type="EMBL" id="QLY34676.1"/>
    </source>
</evidence>
<evidence type="ECO:0000256" key="4">
    <source>
        <dbReference type="ARBA" id="ARBA00022692"/>
    </source>
</evidence>
<dbReference type="Proteomes" id="UP000515512">
    <property type="component" value="Chromosome"/>
</dbReference>
<feature type="transmembrane region" description="Helical" evidence="8">
    <location>
        <begin position="50"/>
        <end position="69"/>
    </location>
</feature>
<name>A0A7D6VPP8_9NOCA</name>
<organism evidence="9 10">
    <name type="scientific">Nocardia huaxiensis</name>
    <dbReference type="NCBI Taxonomy" id="2755382"/>
    <lineage>
        <taxon>Bacteria</taxon>
        <taxon>Bacillati</taxon>
        <taxon>Actinomycetota</taxon>
        <taxon>Actinomycetes</taxon>
        <taxon>Mycobacteriales</taxon>
        <taxon>Nocardiaceae</taxon>
        <taxon>Nocardia</taxon>
    </lineage>
</organism>
<keyword evidence="10" id="KW-1185">Reference proteome</keyword>
<comment type="similarity">
    <text evidence="7">Belongs to the glycosyltransferase 87 family.</text>
</comment>
<evidence type="ECO:0000256" key="6">
    <source>
        <dbReference type="ARBA" id="ARBA00023136"/>
    </source>
</evidence>
<protein>
    <submittedName>
        <fullName evidence="9">DUF2029 domain-containing protein</fullName>
    </submittedName>
</protein>
<evidence type="ECO:0000256" key="2">
    <source>
        <dbReference type="ARBA" id="ARBA00022475"/>
    </source>
</evidence>
<feature type="transmembrane region" description="Helical" evidence="8">
    <location>
        <begin position="180"/>
        <end position="198"/>
    </location>
</feature>
<feature type="transmembrane region" description="Helical" evidence="8">
    <location>
        <begin position="102"/>
        <end position="118"/>
    </location>
</feature>
<keyword evidence="4 8" id="KW-0812">Transmembrane</keyword>
<keyword evidence="2" id="KW-1003">Cell membrane</keyword>
<feature type="transmembrane region" description="Helical" evidence="8">
    <location>
        <begin position="75"/>
        <end position="95"/>
    </location>
</feature>
<dbReference type="GO" id="GO:0016758">
    <property type="term" value="F:hexosyltransferase activity"/>
    <property type="evidence" value="ECO:0007669"/>
    <property type="project" value="InterPro"/>
</dbReference>
<feature type="transmembrane region" description="Helical" evidence="8">
    <location>
        <begin position="269"/>
        <end position="285"/>
    </location>
</feature>
<dbReference type="KEGG" id="nhu:H0264_25800"/>
<keyword evidence="3" id="KW-0808">Transferase</keyword>
<accession>A0A7D6VPP8</accession>
<dbReference type="AlphaFoldDB" id="A0A7D6VPP8"/>
<dbReference type="EMBL" id="CP059399">
    <property type="protein sequence ID" value="QLY34676.1"/>
    <property type="molecule type" value="Genomic_DNA"/>
</dbReference>
<evidence type="ECO:0000256" key="7">
    <source>
        <dbReference type="ARBA" id="ARBA00024033"/>
    </source>
</evidence>
<dbReference type="Pfam" id="PF09594">
    <property type="entry name" value="GT87"/>
    <property type="match status" value="1"/>
</dbReference>
<feature type="transmembrane region" description="Helical" evidence="8">
    <location>
        <begin position="347"/>
        <end position="370"/>
    </location>
</feature>
<gene>
    <name evidence="9" type="ORF">H0264_25800</name>
</gene>
<evidence type="ECO:0000313" key="10">
    <source>
        <dbReference type="Proteomes" id="UP000515512"/>
    </source>
</evidence>
<evidence type="ECO:0000256" key="5">
    <source>
        <dbReference type="ARBA" id="ARBA00022989"/>
    </source>
</evidence>
<proteinExistence type="inferred from homology"/>
<keyword evidence="6 8" id="KW-0472">Membrane</keyword>
<comment type="subcellular location">
    <subcellularLocation>
        <location evidence="1">Cell membrane</location>
        <topology evidence="1">Multi-pass membrane protein</topology>
    </subcellularLocation>
</comment>
<reference evidence="9 10" key="1">
    <citation type="submission" date="2020-07" db="EMBL/GenBank/DDBJ databases">
        <authorList>
            <person name="Zhuang K."/>
            <person name="Ran Y."/>
        </authorList>
    </citation>
    <scope>NUCLEOTIDE SEQUENCE [LARGE SCALE GENOMIC DNA]</scope>
    <source>
        <strain evidence="9 10">WCH-YHL-001</strain>
    </source>
</reference>